<reference evidence="1 2" key="1">
    <citation type="journal article" date="2011" name="Genome Biol.">
        <title>Comparative genome sequence analysis underscores mycoparasitism as the ancestral life style of Trichoderma.</title>
        <authorList>
            <person name="Kubicek C.P."/>
            <person name="Herrera-Estrella A."/>
            <person name="Seidl-Seiboth V."/>
            <person name="Martinez D.A."/>
            <person name="Druzhinina I.S."/>
            <person name="Thon M."/>
            <person name="Zeilinger S."/>
            <person name="Casas-Flores S."/>
            <person name="Horwitz B.A."/>
            <person name="Mukherjee P.K."/>
            <person name="Mukherjee M."/>
            <person name="Kredics L."/>
            <person name="Alcaraz L.D."/>
            <person name="Aerts A."/>
            <person name="Antal Z."/>
            <person name="Atanasova L."/>
            <person name="Cervantes-Badillo M.G."/>
            <person name="Challacombe J."/>
            <person name="Chertkov O."/>
            <person name="McCluskey K."/>
            <person name="Coulpier F."/>
            <person name="Deshpande N."/>
            <person name="von Doehren H."/>
            <person name="Ebbole D.J."/>
            <person name="Esquivel-Naranjo E.U."/>
            <person name="Fekete E."/>
            <person name="Flipphi M."/>
            <person name="Glaser F."/>
            <person name="Gomez-Rodriguez E.Y."/>
            <person name="Gruber S."/>
            <person name="Han C."/>
            <person name="Henrissat B."/>
            <person name="Hermosa R."/>
            <person name="Hernandez-Onate M."/>
            <person name="Karaffa L."/>
            <person name="Kosti I."/>
            <person name="Le Crom S."/>
            <person name="Lindquist E."/>
            <person name="Lucas S."/>
            <person name="Luebeck M."/>
            <person name="Luebeck P.S."/>
            <person name="Margeot A."/>
            <person name="Metz B."/>
            <person name="Misra M."/>
            <person name="Nevalainen H."/>
            <person name="Omann M."/>
            <person name="Packer N."/>
            <person name="Perrone G."/>
            <person name="Uresti-Rivera E.E."/>
            <person name="Salamov A."/>
            <person name="Schmoll M."/>
            <person name="Seiboth B."/>
            <person name="Shapiro H."/>
            <person name="Sukno S."/>
            <person name="Tamayo-Ramos J.A."/>
            <person name="Tisch D."/>
            <person name="Wiest A."/>
            <person name="Wilkinson H.H."/>
            <person name="Zhang M."/>
            <person name="Coutinho P.M."/>
            <person name="Kenerley C.M."/>
            <person name="Monte E."/>
            <person name="Baker S.E."/>
            <person name="Grigoriev I.V."/>
        </authorList>
    </citation>
    <scope>NUCLEOTIDE SEQUENCE [LARGE SCALE GENOMIC DNA]</scope>
    <source>
        <strain evidence="2">Gv29-8 / FGSC 10586</strain>
    </source>
</reference>
<dbReference type="GeneID" id="25794206"/>
<gene>
    <name evidence="1" type="ORF">TRIVIDRAFT_43519</name>
</gene>
<dbReference type="InParanoid" id="G9N3N1"/>
<dbReference type="eggNOG" id="ENOG502T394">
    <property type="taxonomic scope" value="Eukaryota"/>
</dbReference>
<dbReference type="Proteomes" id="UP000007115">
    <property type="component" value="Unassembled WGS sequence"/>
</dbReference>
<dbReference type="OMA" id="QTCGERT"/>
<dbReference type="EMBL" id="ABDF02000085">
    <property type="protein sequence ID" value="EHK18914.1"/>
    <property type="molecule type" value="Genomic_DNA"/>
</dbReference>
<proteinExistence type="predicted"/>
<dbReference type="HOGENOM" id="CLU_2028382_0_0_1"/>
<dbReference type="VEuPathDB" id="FungiDB:TRIVIDRAFT_43519"/>
<evidence type="ECO:0000313" key="1">
    <source>
        <dbReference type="EMBL" id="EHK18914.1"/>
    </source>
</evidence>
<organism evidence="1 2">
    <name type="scientific">Hypocrea virens (strain Gv29-8 / FGSC 10586)</name>
    <name type="common">Gliocladium virens</name>
    <name type="synonym">Trichoderma virens</name>
    <dbReference type="NCBI Taxonomy" id="413071"/>
    <lineage>
        <taxon>Eukaryota</taxon>
        <taxon>Fungi</taxon>
        <taxon>Dikarya</taxon>
        <taxon>Ascomycota</taxon>
        <taxon>Pezizomycotina</taxon>
        <taxon>Sordariomycetes</taxon>
        <taxon>Hypocreomycetidae</taxon>
        <taxon>Hypocreales</taxon>
        <taxon>Hypocreaceae</taxon>
        <taxon>Trichoderma</taxon>
    </lineage>
</organism>
<keyword evidence="2" id="KW-1185">Reference proteome</keyword>
<sequence length="113" mass="12715">MQCNVVPCRKVAIAHQTCGERTQAPDNISDVMCDRCYEKTQPEIPAPSLKDKAKYYAKKFSPGGGSSSQRSYMLEPMPLLDDHKVKELSEIGNNTYRSLWGPAHDQYVNHVLT</sequence>
<name>G9N3N1_HYPVG</name>
<accession>G9N3N1</accession>
<evidence type="ECO:0000313" key="2">
    <source>
        <dbReference type="Proteomes" id="UP000007115"/>
    </source>
</evidence>
<protein>
    <submittedName>
        <fullName evidence="1">Uncharacterized protein</fullName>
    </submittedName>
</protein>
<comment type="caution">
    <text evidence="1">The sequence shown here is derived from an EMBL/GenBank/DDBJ whole genome shotgun (WGS) entry which is preliminary data.</text>
</comment>
<dbReference type="RefSeq" id="XP_013953111.1">
    <property type="nucleotide sequence ID" value="XM_014097636.1"/>
</dbReference>
<dbReference type="AlphaFoldDB" id="G9N3N1"/>
<dbReference type="OrthoDB" id="4882922at2759"/>